<reference evidence="3" key="1">
    <citation type="submission" date="2020-11" db="EMBL/GenBank/DDBJ databases">
        <authorList>
            <consortium name="DOE Joint Genome Institute"/>
            <person name="Ahrendt S."/>
            <person name="Riley R."/>
            <person name="Andreopoulos W."/>
            <person name="Labutti K."/>
            <person name="Pangilinan J."/>
            <person name="Ruiz-Duenas F.J."/>
            <person name="Barrasa J.M."/>
            <person name="Sanchez-Garcia M."/>
            <person name="Camarero S."/>
            <person name="Miyauchi S."/>
            <person name="Serrano A."/>
            <person name="Linde D."/>
            <person name="Babiker R."/>
            <person name="Drula E."/>
            <person name="Ayuso-Fernandez I."/>
            <person name="Pacheco R."/>
            <person name="Padilla G."/>
            <person name="Ferreira P."/>
            <person name="Barriuso J."/>
            <person name="Kellner H."/>
            <person name="Castanera R."/>
            <person name="Alfaro M."/>
            <person name="Ramirez L."/>
            <person name="Pisabarro A.G."/>
            <person name="Kuo A."/>
            <person name="Tritt A."/>
            <person name="Lipzen A."/>
            <person name="He G."/>
            <person name="Yan M."/>
            <person name="Ng V."/>
            <person name="Cullen D."/>
            <person name="Martin F."/>
            <person name="Rosso M.-N."/>
            <person name="Henrissat B."/>
            <person name="Hibbett D."/>
            <person name="Martinez A.T."/>
            <person name="Grigoriev I.V."/>
        </authorList>
    </citation>
    <scope>NUCLEOTIDE SEQUENCE</scope>
    <source>
        <strain evidence="3">AH 40177</strain>
    </source>
</reference>
<evidence type="ECO:0000259" key="2">
    <source>
        <dbReference type="Pfam" id="PF20151"/>
    </source>
</evidence>
<dbReference type="AlphaFoldDB" id="A0A9P5PMM5"/>
<feature type="transmembrane region" description="Helical" evidence="1">
    <location>
        <begin position="196"/>
        <end position="215"/>
    </location>
</feature>
<dbReference type="OrthoDB" id="2686513at2759"/>
<name>A0A9P5PMM5_9AGAR</name>
<gene>
    <name evidence="3" type="ORF">BDP27DRAFT_1404260</name>
</gene>
<keyword evidence="4" id="KW-1185">Reference proteome</keyword>
<feature type="transmembrane region" description="Helical" evidence="1">
    <location>
        <begin position="103"/>
        <end position="124"/>
    </location>
</feature>
<protein>
    <recommendedName>
        <fullName evidence="2">DUF6533 domain-containing protein</fullName>
    </recommendedName>
</protein>
<keyword evidence="1" id="KW-0812">Transmembrane</keyword>
<dbReference type="EMBL" id="JADNRY010000083">
    <property type="protein sequence ID" value="KAF9066683.1"/>
    <property type="molecule type" value="Genomic_DNA"/>
</dbReference>
<evidence type="ECO:0000313" key="4">
    <source>
        <dbReference type="Proteomes" id="UP000772434"/>
    </source>
</evidence>
<dbReference type="InterPro" id="IPR045340">
    <property type="entry name" value="DUF6533"/>
</dbReference>
<comment type="caution">
    <text evidence="3">The sequence shown here is derived from an EMBL/GenBank/DDBJ whole genome shotgun (WGS) entry which is preliminary data.</text>
</comment>
<feature type="transmembrane region" description="Helical" evidence="1">
    <location>
        <begin position="76"/>
        <end position="96"/>
    </location>
</feature>
<evidence type="ECO:0000313" key="3">
    <source>
        <dbReference type="EMBL" id="KAF9066683.1"/>
    </source>
</evidence>
<keyword evidence="1" id="KW-0472">Membrane</keyword>
<feature type="transmembrane region" description="Helical" evidence="1">
    <location>
        <begin position="49"/>
        <end position="70"/>
    </location>
</feature>
<organism evidence="3 4">
    <name type="scientific">Rhodocollybia butyracea</name>
    <dbReference type="NCBI Taxonomy" id="206335"/>
    <lineage>
        <taxon>Eukaryota</taxon>
        <taxon>Fungi</taxon>
        <taxon>Dikarya</taxon>
        <taxon>Basidiomycota</taxon>
        <taxon>Agaricomycotina</taxon>
        <taxon>Agaricomycetes</taxon>
        <taxon>Agaricomycetidae</taxon>
        <taxon>Agaricales</taxon>
        <taxon>Marasmiineae</taxon>
        <taxon>Omphalotaceae</taxon>
        <taxon>Rhodocollybia</taxon>
    </lineage>
</organism>
<feature type="domain" description="DUF6533" evidence="2">
    <location>
        <begin position="18"/>
        <end position="59"/>
    </location>
</feature>
<proteinExistence type="predicted"/>
<feature type="transmembrane region" description="Helical" evidence="1">
    <location>
        <begin position="12"/>
        <end position="29"/>
    </location>
</feature>
<evidence type="ECO:0000256" key="1">
    <source>
        <dbReference type="SAM" id="Phobius"/>
    </source>
</evidence>
<dbReference type="Pfam" id="PF20151">
    <property type="entry name" value="DUF6533"/>
    <property type="match status" value="1"/>
</dbReference>
<accession>A0A9P5PMM5</accession>
<dbReference type="Proteomes" id="UP000772434">
    <property type="component" value="Unassembled WGS sequence"/>
</dbReference>
<keyword evidence="1" id="KW-1133">Transmembrane helix</keyword>
<sequence>MDNTFEIVSIRLANALFASSLVVLFYDHLITLHSEIRLLWKRPKNASGYLFFVNRYLALGNIVTAVALFPNSFTPSIFRPVTEGVVFAIFSLRIYALYGCRRVVLLAFTIITISGTVISIWFSLPKDPSTPSNLGCQIILSPNDGSTTAVGWEGLMVADAILFSLTIRKAYQVHFSLSGIKVGRSLLSVVVRDGSLYFLVMTLLNLANIISLHVASPLQGNLSAFVGCLSVTLTSRMILNLHEAADTGLYTDHTTTVIRY</sequence>